<sequence length="91" mass="10179">MALEENSPTRNGRLMAAPSMAFTARYAARKLGVDIEVIEELAEQMEPEDGCLSIIDSLHDNADCVTAFTEQGLDYLDELLDQRRLNFMQGI</sequence>
<proteinExistence type="predicted"/>
<dbReference type="AlphaFoldDB" id="A0A437MU34"/>
<protein>
    <submittedName>
        <fullName evidence="1">Uncharacterized protein</fullName>
    </submittedName>
</protein>
<reference evidence="1 2" key="1">
    <citation type="submission" date="2019-01" db="EMBL/GenBank/DDBJ databases">
        <authorList>
            <person name="Chen W.-M."/>
        </authorList>
    </citation>
    <scope>NUCLEOTIDE SEQUENCE [LARGE SCALE GENOMIC DNA]</scope>
    <source>
        <strain evidence="1 2">FSY-9</strain>
    </source>
</reference>
<dbReference type="RefSeq" id="WP_127712146.1">
    <property type="nucleotide sequence ID" value="NZ_SACO01000035.1"/>
</dbReference>
<evidence type="ECO:0000313" key="1">
    <source>
        <dbReference type="EMBL" id="RVU01172.1"/>
    </source>
</evidence>
<gene>
    <name evidence="1" type="ORF">EOE18_18150</name>
</gene>
<name>A0A437MU34_9SPHN</name>
<comment type="caution">
    <text evidence="1">The sequence shown here is derived from an EMBL/GenBank/DDBJ whole genome shotgun (WGS) entry which is preliminary data.</text>
</comment>
<dbReference type="EMBL" id="SACO01000035">
    <property type="protein sequence ID" value="RVU01172.1"/>
    <property type="molecule type" value="Genomic_DNA"/>
</dbReference>
<dbReference type="OrthoDB" id="7574088at2"/>
<keyword evidence="2" id="KW-1185">Reference proteome</keyword>
<organism evidence="1 2">
    <name type="scientific">Novosphingobium umbonatum</name>
    <dbReference type="NCBI Taxonomy" id="1908524"/>
    <lineage>
        <taxon>Bacteria</taxon>
        <taxon>Pseudomonadati</taxon>
        <taxon>Pseudomonadota</taxon>
        <taxon>Alphaproteobacteria</taxon>
        <taxon>Sphingomonadales</taxon>
        <taxon>Sphingomonadaceae</taxon>
        <taxon>Novosphingobium</taxon>
    </lineage>
</organism>
<dbReference type="Proteomes" id="UP000282837">
    <property type="component" value="Unassembled WGS sequence"/>
</dbReference>
<accession>A0A437MU34</accession>
<evidence type="ECO:0000313" key="2">
    <source>
        <dbReference type="Proteomes" id="UP000282837"/>
    </source>
</evidence>